<dbReference type="RefSeq" id="WP_119986601.1">
    <property type="nucleotide sequence ID" value="NZ_CP032489.1"/>
</dbReference>
<name>A0A386HNG4_9BACT</name>
<gene>
    <name evidence="1" type="ORF">D6B99_07475</name>
</gene>
<evidence type="ECO:0000313" key="2">
    <source>
        <dbReference type="Proteomes" id="UP000266118"/>
    </source>
</evidence>
<reference evidence="1 2" key="1">
    <citation type="submission" date="2018-09" db="EMBL/GenBank/DDBJ databases">
        <title>Arachidicoccus sp. nov., a bacterium isolated from soil.</title>
        <authorList>
            <person name="Weon H.-Y."/>
            <person name="Kwon S.-W."/>
            <person name="Lee S.A."/>
        </authorList>
    </citation>
    <scope>NUCLEOTIDE SEQUENCE [LARGE SCALE GENOMIC DNA]</scope>
    <source>
        <strain evidence="1 2">KIS59-12</strain>
    </source>
</reference>
<protein>
    <submittedName>
        <fullName evidence="1">Uncharacterized protein</fullName>
    </submittedName>
</protein>
<keyword evidence="2" id="KW-1185">Reference proteome</keyword>
<evidence type="ECO:0000313" key="1">
    <source>
        <dbReference type="EMBL" id="AYD47457.1"/>
    </source>
</evidence>
<dbReference type="AlphaFoldDB" id="A0A386HNG4"/>
<proteinExistence type="predicted"/>
<dbReference type="Proteomes" id="UP000266118">
    <property type="component" value="Chromosome"/>
</dbReference>
<organism evidence="1 2">
    <name type="scientific">Arachidicoccus soli</name>
    <dbReference type="NCBI Taxonomy" id="2341117"/>
    <lineage>
        <taxon>Bacteria</taxon>
        <taxon>Pseudomonadati</taxon>
        <taxon>Bacteroidota</taxon>
        <taxon>Chitinophagia</taxon>
        <taxon>Chitinophagales</taxon>
        <taxon>Chitinophagaceae</taxon>
        <taxon>Arachidicoccus</taxon>
    </lineage>
</organism>
<accession>A0A386HNG4</accession>
<dbReference type="EMBL" id="CP032489">
    <property type="protein sequence ID" value="AYD47457.1"/>
    <property type="molecule type" value="Genomic_DNA"/>
</dbReference>
<dbReference type="KEGG" id="ark:D6B99_07475"/>
<sequence>MELQSTIRFTHYEDEELAALAEQTLKQLVNKTETMITVLSAFNHALTKAAGSKIKGDRREELEKTLASVLDN</sequence>